<dbReference type="Pfam" id="PF00528">
    <property type="entry name" value="BPD_transp_1"/>
    <property type="match status" value="1"/>
</dbReference>
<dbReference type="GO" id="GO:0005886">
    <property type="term" value="C:plasma membrane"/>
    <property type="evidence" value="ECO:0007669"/>
    <property type="project" value="UniProtKB-SubCell"/>
</dbReference>
<comment type="subcellular location">
    <subcellularLocation>
        <location evidence="1 5">Cell membrane</location>
        <topology evidence="1 5">Multi-pass membrane protein</topology>
    </subcellularLocation>
</comment>
<name>U4V6S2_9HYPH</name>
<dbReference type="PANTHER" id="PTHR43759:SF1">
    <property type="entry name" value="GLUCOSE IMPORT SYSTEM PERMEASE PROTEIN GLCT"/>
    <property type="match status" value="1"/>
</dbReference>
<feature type="region of interest" description="Disordered" evidence="6">
    <location>
        <begin position="1"/>
        <end position="25"/>
    </location>
</feature>
<reference evidence="8 9" key="1">
    <citation type="journal article" date="2014" name="FEMS Microbiol. Lett.">
        <title>Genome sequencing analysis reveals virulence-related gene content of Ochrobactrum intermedium strain 229E, a urease-positive strain isolated from the human gastric niche.</title>
        <authorList>
            <person name="Kulkarni G.J."/>
            <person name="Shetty S."/>
            <person name="Dharne M.S."/>
            <person name="Shouche Y.S."/>
        </authorList>
    </citation>
    <scope>NUCLEOTIDE SEQUENCE [LARGE SCALE GENOMIC DNA]</scope>
    <source>
        <strain evidence="8 9">229E</strain>
    </source>
</reference>
<dbReference type="Proteomes" id="UP000016842">
    <property type="component" value="Unassembled WGS sequence"/>
</dbReference>
<keyword evidence="2 5" id="KW-0812">Transmembrane</keyword>
<keyword evidence="3 5" id="KW-1133">Transmembrane helix</keyword>
<accession>U4V6S2</accession>
<evidence type="ECO:0000313" key="9">
    <source>
        <dbReference type="Proteomes" id="UP000016842"/>
    </source>
</evidence>
<feature type="transmembrane region" description="Helical" evidence="5">
    <location>
        <begin position="126"/>
        <end position="146"/>
    </location>
</feature>
<dbReference type="InterPro" id="IPR035906">
    <property type="entry name" value="MetI-like_sf"/>
</dbReference>
<dbReference type="InterPro" id="IPR052730">
    <property type="entry name" value="Sugar_ABC_transporter"/>
</dbReference>
<dbReference type="InterPro" id="IPR000515">
    <property type="entry name" value="MetI-like"/>
</dbReference>
<evidence type="ECO:0000256" key="2">
    <source>
        <dbReference type="ARBA" id="ARBA00022692"/>
    </source>
</evidence>
<dbReference type="EMBL" id="ASXJ01000324">
    <property type="protein sequence ID" value="ERM00354.1"/>
    <property type="molecule type" value="Genomic_DNA"/>
</dbReference>
<proteinExistence type="inferred from homology"/>
<feature type="transmembrane region" description="Helical" evidence="5">
    <location>
        <begin position="224"/>
        <end position="243"/>
    </location>
</feature>
<dbReference type="SUPFAM" id="SSF161098">
    <property type="entry name" value="MetI-like"/>
    <property type="match status" value="1"/>
</dbReference>
<evidence type="ECO:0000256" key="3">
    <source>
        <dbReference type="ARBA" id="ARBA00022989"/>
    </source>
</evidence>
<feature type="transmembrane region" description="Helical" evidence="5">
    <location>
        <begin position="31"/>
        <end position="53"/>
    </location>
</feature>
<sequence length="313" mass="34617">MTSAAPTGAKTGVAAAASPTKTGKSRLRPSYWPFVLPALITVGGAVIVFPWVFTLWMSTNQWQLGGEQSFVGFDNYLRLAADMRFWESMWHTVVYTVLSVVAPMVLGTIAALVFDSKLPMRGLLRGIFVMPMMATPVAVALVWTMMYHPQLGVLNYLLSLVGIPPQEWIFNQNTVIPPSLVAVETWQWTPLVMLIVLGGLASMPRDPFESAEIDGANGWQKFRYITLPMILPFIMVAVIIRSIDALKSFDIIYAMTQGGPGTASETINIYLYNVAFSYYDIGYASAIAVVFFIVIIAMSLVLLALRQRTKWNA</sequence>
<dbReference type="PANTHER" id="PTHR43759">
    <property type="entry name" value="TREHALOSE TRANSPORT SYSTEM PERMEASE PROTEIN SUGA"/>
    <property type="match status" value="1"/>
</dbReference>
<evidence type="ECO:0000256" key="4">
    <source>
        <dbReference type="ARBA" id="ARBA00023136"/>
    </source>
</evidence>
<evidence type="ECO:0000259" key="7">
    <source>
        <dbReference type="PROSITE" id="PS50928"/>
    </source>
</evidence>
<feature type="transmembrane region" description="Helical" evidence="5">
    <location>
        <begin position="281"/>
        <end position="305"/>
    </location>
</feature>
<dbReference type="PATRIC" id="fig|1337887.3.peg.4439"/>
<organism evidence="8 9">
    <name type="scientific">Brucella intermedia 229E</name>
    <dbReference type="NCBI Taxonomy" id="1337887"/>
    <lineage>
        <taxon>Bacteria</taxon>
        <taxon>Pseudomonadati</taxon>
        <taxon>Pseudomonadota</taxon>
        <taxon>Alphaproteobacteria</taxon>
        <taxon>Hyphomicrobiales</taxon>
        <taxon>Brucellaceae</taxon>
        <taxon>Brucella/Ochrobactrum group</taxon>
        <taxon>Brucella</taxon>
    </lineage>
</organism>
<dbReference type="AlphaFoldDB" id="U4V6S2"/>
<dbReference type="Gene3D" id="1.10.3720.10">
    <property type="entry name" value="MetI-like"/>
    <property type="match status" value="1"/>
</dbReference>
<evidence type="ECO:0000256" key="6">
    <source>
        <dbReference type="SAM" id="MobiDB-lite"/>
    </source>
</evidence>
<evidence type="ECO:0000256" key="5">
    <source>
        <dbReference type="RuleBase" id="RU363032"/>
    </source>
</evidence>
<protein>
    <submittedName>
        <fullName evidence="8">ABC transporter permease</fullName>
    </submittedName>
</protein>
<dbReference type="GO" id="GO:0055085">
    <property type="term" value="P:transmembrane transport"/>
    <property type="evidence" value="ECO:0007669"/>
    <property type="project" value="InterPro"/>
</dbReference>
<feature type="transmembrane region" description="Helical" evidence="5">
    <location>
        <begin position="93"/>
        <end position="114"/>
    </location>
</feature>
<comment type="similarity">
    <text evidence="5">Belongs to the binding-protein-dependent transport system permease family.</text>
</comment>
<evidence type="ECO:0000313" key="8">
    <source>
        <dbReference type="EMBL" id="ERM00354.1"/>
    </source>
</evidence>
<dbReference type="PROSITE" id="PS50928">
    <property type="entry name" value="ABC_TM1"/>
    <property type="match status" value="1"/>
</dbReference>
<keyword evidence="4 5" id="KW-0472">Membrane</keyword>
<evidence type="ECO:0000256" key="1">
    <source>
        <dbReference type="ARBA" id="ARBA00004651"/>
    </source>
</evidence>
<feature type="transmembrane region" description="Helical" evidence="5">
    <location>
        <begin position="185"/>
        <end position="203"/>
    </location>
</feature>
<keyword evidence="5" id="KW-0813">Transport</keyword>
<gene>
    <name evidence="8" type="ORF">Q644_05320</name>
</gene>
<dbReference type="CDD" id="cd06261">
    <property type="entry name" value="TM_PBP2"/>
    <property type="match status" value="1"/>
</dbReference>
<comment type="caution">
    <text evidence="8">The sequence shown here is derived from an EMBL/GenBank/DDBJ whole genome shotgun (WGS) entry which is preliminary data.</text>
</comment>
<feature type="domain" description="ABC transmembrane type-1" evidence="7">
    <location>
        <begin position="89"/>
        <end position="302"/>
    </location>
</feature>